<keyword evidence="1" id="KW-0472">Membrane</keyword>
<dbReference type="STRING" id="231916.A0A409WDR1"/>
<reference evidence="3 4" key="1">
    <citation type="journal article" date="2018" name="Evol. Lett.">
        <title>Horizontal gene cluster transfer increased hallucinogenic mushroom diversity.</title>
        <authorList>
            <person name="Reynolds H.T."/>
            <person name="Vijayakumar V."/>
            <person name="Gluck-Thaler E."/>
            <person name="Korotkin H.B."/>
            <person name="Matheny P.B."/>
            <person name="Slot J.C."/>
        </authorList>
    </citation>
    <scope>NUCLEOTIDE SEQUENCE [LARGE SCALE GENOMIC DNA]</scope>
    <source>
        <strain evidence="3 4">SRW20</strain>
    </source>
</reference>
<feature type="transmembrane region" description="Helical" evidence="1">
    <location>
        <begin position="160"/>
        <end position="182"/>
    </location>
</feature>
<dbReference type="OrthoDB" id="2929525at2759"/>
<name>A0A409WDR1_9AGAR</name>
<dbReference type="PANTHER" id="PTHR40465">
    <property type="entry name" value="CHROMOSOME 1, WHOLE GENOME SHOTGUN SEQUENCE"/>
    <property type="match status" value="1"/>
</dbReference>
<dbReference type="InParanoid" id="A0A409WDR1"/>
<keyword evidence="4" id="KW-1185">Reference proteome</keyword>
<comment type="caution">
    <text evidence="3">The sequence shown here is derived from an EMBL/GenBank/DDBJ whole genome shotgun (WGS) entry which is preliminary data.</text>
</comment>
<sequence>MVQSINPEEFLLESAGNLGAVEVATFLSLALYGVSLSQGYTYFKRSKNDRFSLKLMGFFCLRIYRLSNKLPLTIAAFVLVLARFIGGLGQSVENFLDVPKKPFNGTAMVIRFSWLITSALTCGGAADILIAASMVYYLRRLASPTNLESTTQMLNRLIRFSLQTGILTSMTSLAVIACFQAMSNMIWFSLYIFLAKLYSNSLLVSLNARPRKDDKGRKRSPQSELVFEPRSFSGPYSVSFQITFSGDTSEKMLSPPPKVSWIQSLIFKIIHTKARA</sequence>
<feature type="transmembrane region" description="Helical" evidence="1">
    <location>
        <begin position="112"/>
        <end position="139"/>
    </location>
</feature>
<feature type="transmembrane region" description="Helical" evidence="1">
    <location>
        <begin position="188"/>
        <end position="208"/>
    </location>
</feature>
<feature type="transmembrane region" description="Helical" evidence="1">
    <location>
        <begin position="20"/>
        <end position="43"/>
    </location>
</feature>
<dbReference type="Proteomes" id="UP000284706">
    <property type="component" value="Unassembled WGS sequence"/>
</dbReference>
<feature type="domain" description="DUF6534" evidence="2">
    <location>
        <begin position="125"/>
        <end position="210"/>
    </location>
</feature>
<feature type="transmembrane region" description="Helical" evidence="1">
    <location>
        <begin position="72"/>
        <end position="92"/>
    </location>
</feature>
<dbReference type="PANTHER" id="PTHR40465:SF1">
    <property type="entry name" value="DUF6534 DOMAIN-CONTAINING PROTEIN"/>
    <property type="match status" value="1"/>
</dbReference>
<proteinExistence type="predicted"/>
<keyword evidence="1" id="KW-0812">Transmembrane</keyword>
<organism evidence="3 4">
    <name type="scientific">Gymnopilus dilepis</name>
    <dbReference type="NCBI Taxonomy" id="231916"/>
    <lineage>
        <taxon>Eukaryota</taxon>
        <taxon>Fungi</taxon>
        <taxon>Dikarya</taxon>
        <taxon>Basidiomycota</taxon>
        <taxon>Agaricomycotina</taxon>
        <taxon>Agaricomycetes</taxon>
        <taxon>Agaricomycetidae</taxon>
        <taxon>Agaricales</taxon>
        <taxon>Agaricineae</taxon>
        <taxon>Hymenogastraceae</taxon>
        <taxon>Gymnopilus</taxon>
    </lineage>
</organism>
<evidence type="ECO:0000313" key="4">
    <source>
        <dbReference type="Proteomes" id="UP000284706"/>
    </source>
</evidence>
<evidence type="ECO:0000259" key="2">
    <source>
        <dbReference type="Pfam" id="PF20152"/>
    </source>
</evidence>
<evidence type="ECO:0000256" key="1">
    <source>
        <dbReference type="SAM" id="Phobius"/>
    </source>
</evidence>
<dbReference type="EMBL" id="NHYE01005134">
    <property type="protein sequence ID" value="PPQ76665.1"/>
    <property type="molecule type" value="Genomic_DNA"/>
</dbReference>
<dbReference type="InterPro" id="IPR045339">
    <property type="entry name" value="DUF6534"/>
</dbReference>
<protein>
    <recommendedName>
        <fullName evidence="2">DUF6534 domain-containing protein</fullName>
    </recommendedName>
</protein>
<dbReference type="AlphaFoldDB" id="A0A409WDR1"/>
<dbReference type="Pfam" id="PF20152">
    <property type="entry name" value="DUF6534"/>
    <property type="match status" value="1"/>
</dbReference>
<gene>
    <name evidence="3" type="ORF">CVT26_013958</name>
</gene>
<evidence type="ECO:0000313" key="3">
    <source>
        <dbReference type="EMBL" id="PPQ76665.1"/>
    </source>
</evidence>
<keyword evidence="1" id="KW-1133">Transmembrane helix</keyword>
<accession>A0A409WDR1</accession>